<evidence type="ECO:0000313" key="2">
    <source>
        <dbReference type="Proteomes" id="UP000727456"/>
    </source>
</evidence>
<gene>
    <name evidence="1" type="ORF">FHS31_000184</name>
</gene>
<dbReference type="RefSeq" id="WP_167071155.1">
    <property type="nucleotide sequence ID" value="NZ_JAAOZC010000001.1"/>
</dbReference>
<evidence type="ECO:0000313" key="1">
    <source>
        <dbReference type="EMBL" id="NIJ06602.1"/>
    </source>
</evidence>
<dbReference type="EMBL" id="JAAOZC010000001">
    <property type="protein sequence ID" value="NIJ06602.1"/>
    <property type="molecule type" value="Genomic_DNA"/>
</dbReference>
<keyword evidence="2" id="KW-1185">Reference proteome</keyword>
<dbReference type="Proteomes" id="UP000727456">
    <property type="component" value="Unassembled WGS sequence"/>
</dbReference>
<accession>A0ABX0TM67</accession>
<proteinExistence type="predicted"/>
<protein>
    <submittedName>
        <fullName evidence="1">Uncharacterized protein</fullName>
    </submittedName>
</protein>
<organism evidence="1 2">
    <name type="scientific">Sphingomonas vulcanisoli</name>
    <dbReference type="NCBI Taxonomy" id="1658060"/>
    <lineage>
        <taxon>Bacteria</taxon>
        <taxon>Pseudomonadati</taxon>
        <taxon>Pseudomonadota</taxon>
        <taxon>Alphaproteobacteria</taxon>
        <taxon>Sphingomonadales</taxon>
        <taxon>Sphingomonadaceae</taxon>
        <taxon>Sphingomonas</taxon>
    </lineage>
</organism>
<sequence>MTRRDALSGVMRQRTEMEAAMGKNLPIGAILAILVASAAYADCSVLSDPKAVVRPMNPALQTDANLIVSMSMLPKLMHIDYASAANKATCDLGQLASGNSSYELWGDDTAGGRRKGLPAKKGDPIALVVPVTDLLKAIEASKEGKAAAIEGYLLATVSQTDFTGWLFYTAMPDTMTLKRDMTAVLNGEGSPIFRNGADGKTSLFVPKS</sequence>
<name>A0ABX0TM67_9SPHN</name>
<reference evidence="1 2" key="1">
    <citation type="submission" date="2020-03" db="EMBL/GenBank/DDBJ databases">
        <title>Genomic Encyclopedia of Type Strains, Phase III (KMG-III): the genomes of soil and plant-associated and newly described type strains.</title>
        <authorList>
            <person name="Whitman W."/>
        </authorList>
    </citation>
    <scope>NUCLEOTIDE SEQUENCE [LARGE SCALE GENOMIC DNA]</scope>
    <source>
        <strain evidence="1 2">CECT 8804</strain>
    </source>
</reference>
<comment type="caution">
    <text evidence="1">The sequence shown here is derived from an EMBL/GenBank/DDBJ whole genome shotgun (WGS) entry which is preliminary data.</text>
</comment>